<dbReference type="EMBL" id="BAUJ01000019">
    <property type="protein sequence ID" value="GAD89346.1"/>
    <property type="molecule type" value="Genomic_DNA"/>
</dbReference>
<keyword evidence="2" id="KW-0812">Transmembrane</keyword>
<comment type="caution">
    <text evidence="4">The sequence shown here is derived from an EMBL/GenBank/DDBJ whole genome shotgun (WGS) entry which is preliminary data.</text>
</comment>
<protein>
    <recommendedName>
        <fullName evidence="3">Glycosyl transferase family 1 domain-containing protein</fullName>
    </recommendedName>
</protein>
<feature type="region of interest" description="Disordered" evidence="1">
    <location>
        <begin position="11"/>
        <end position="34"/>
    </location>
</feature>
<dbReference type="Gene3D" id="3.40.50.2000">
    <property type="entry name" value="Glycogen Phosphorylase B"/>
    <property type="match status" value="2"/>
</dbReference>
<evidence type="ECO:0000256" key="2">
    <source>
        <dbReference type="SAM" id="Phobius"/>
    </source>
</evidence>
<gene>
    <name evidence="4" type="ORF">VHA01S_019_00230</name>
</gene>
<proteinExistence type="predicted"/>
<feature type="domain" description="Glycosyl transferase family 1" evidence="3">
    <location>
        <begin position="214"/>
        <end position="350"/>
    </location>
</feature>
<keyword evidence="5" id="KW-1185">Reference proteome</keyword>
<evidence type="ECO:0000256" key="1">
    <source>
        <dbReference type="SAM" id="MobiDB-lite"/>
    </source>
</evidence>
<accession>V5FHL1</accession>
<reference evidence="4 5" key="1">
    <citation type="submission" date="2013-10" db="EMBL/GenBank/DDBJ databases">
        <authorList>
            <person name="Ichikawa N."/>
            <person name="Kimura A."/>
            <person name="Ohji S."/>
            <person name="Hosoyama A."/>
            <person name="Fujita N."/>
        </authorList>
    </citation>
    <scope>NUCLEOTIDE SEQUENCE [LARGE SCALE GENOMIC DNA]</scope>
    <source>
        <strain evidence="4 5">NBRC 102217</strain>
    </source>
</reference>
<evidence type="ECO:0000313" key="4">
    <source>
        <dbReference type="EMBL" id="GAD89346.1"/>
    </source>
</evidence>
<reference evidence="4 5" key="2">
    <citation type="submission" date="2013-11" db="EMBL/GenBank/DDBJ databases">
        <title>Whole genome shotgun sequence of Vibrio halioticoli NBRC 102217.</title>
        <authorList>
            <person name="Isaki S."/>
            <person name="Kimura A."/>
            <person name="Ohji S."/>
            <person name="Hosoyama A."/>
            <person name="Fujita N."/>
            <person name="Hashimoto M."/>
            <person name="Hosoyama Y."/>
            <person name="Yamazoe A."/>
        </authorList>
    </citation>
    <scope>NUCLEOTIDE SEQUENCE [LARGE SCALE GENOMIC DNA]</scope>
    <source>
        <strain evidence="4 5">NBRC 102217</strain>
    </source>
</reference>
<dbReference type="AlphaFoldDB" id="V5FHL1"/>
<evidence type="ECO:0000313" key="5">
    <source>
        <dbReference type="Proteomes" id="UP000017800"/>
    </source>
</evidence>
<organism evidence="4 5">
    <name type="scientific">Vibrio halioticoli NBRC 102217</name>
    <dbReference type="NCBI Taxonomy" id="1219072"/>
    <lineage>
        <taxon>Bacteria</taxon>
        <taxon>Pseudomonadati</taxon>
        <taxon>Pseudomonadota</taxon>
        <taxon>Gammaproteobacteria</taxon>
        <taxon>Vibrionales</taxon>
        <taxon>Vibrionaceae</taxon>
        <taxon>Vibrio</taxon>
    </lineage>
</organism>
<dbReference type="CDD" id="cd03801">
    <property type="entry name" value="GT4_PimA-like"/>
    <property type="match status" value="1"/>
</dbReference>
<dbReference type="InterPro" id="IPR001296">
    <property type="entry name" value="Glyco_trans_1"/>
</dbReference>
<dbReference type="Proteomes" id="UP000017800">
    <property type="component" value="Unassembled WGS sequence"/>
</dbReference>
<evidence type="ECO:0000259" key="3">
    <source>
        <dbReference type="Pfam" id="PF00534"/>
    </source>
</evidence>
<sequence>MATLLAIKQVNRQQHSTGNPSTGNPTNDKASIKDTHRFQPPSKAVRFKDTHFYVLSACKQSWLNSEDTSSSALWLPKGLATRTQGLYYWVKQVYLSLYLLAFTLIIWLSQGKKPTSILLASGPGVDFAGYVVGKLLSIRVIQLIHGPVGKSRAVQWCLMQGHACFYLQSSMRTLLDCLEVTSLPKHFMPFTNGLDEQNLPSRHRFSATPHQVQFFWAASLLKWKGLDLLLHATAITPLNQSSSVQVCYIKPQNANLEQSKIDTTIKPIHWHHQPENLDDIRAQSDVYISTSINEPFGLSTLEALFSGLIVVIPKDGAFWDRHLKDGVHCVKYEANNAHSLSQVMSDISRDIKRFYAIAQSGKELAATYLAKECYREIVNAIKADPLQSHQQAMTAERTGEES</sequence>
<feature type="compositionally biased region" description="Polar residues" evidence="1">
    <location>
        <begin position="11"/>
        <end position="29"/>
    </location>
</feature>
<dbReference type="SUPFAM" id="SSF53756">
    <property type="entry name" value="UDP-Glycosyltransferase/glycogen phosphorylase"/>
    <property type="match status" value="1"/>
</dbReference>
<dbReference type="Pfam" id="PF00534">
    <property type="entry name" value="Glycos_transf_1"/>
    <property type="match status" value="1"/>
</dbReference>
<dbReference type="eggNOG" id="COG0438">
    <property type="taxonomic scope" value="Bacteria"/>
</dbReference>
<dbReference type="GO" id="GO:0016757">
    <property type="term" value="F:glycosyltransferase activity"/>
    <property type="evidence" value="ECO:0007669"/>
    <property type="project" value="InterPro"/>
</dbReference>
<name>V5FHL1_9VIBR</name>
<keyword evidence="2" id="KW-1133">Transmembrane helix</keyword>
<keyword evidence="2" id="KW-0472">Membrane</keyword>
<feature type="transmembrane region" description="Helical" evidence="2">
    <location>
        <begin position="86"/>
        <end position="108"/>
    </location>
</feature>